<feature type="transmembrane region" description="Helical" evidence="1">
    <location>
        <begin position="32"/>
        <end position="50"/>
    </location>
</feature>
<dbReference type="Proteomes" id="UP000024329">
    <property type="component" value="Unassembled WGS sequence"/>
</dbReference>
<sequence length="53" mass="5809">MDNLSSHKRASVQALNGIFKAARARARGYRNTRTFISMIYLIAAPLGGILKST</sequence>
<organism evidence="2 3">
    <name type="scientific">Novosphingobium resinovorum</name>
    <dbReference type="NCBI Taxonomy" id="158500"/>
    <lineage>
        <taxon>Bacteria</taxon>
        <taxon>Pseudomonadati</taxon>
        <taxon>Pseudomonadota</taxon>
        <taxon>Alphaproteobacteria</taxon>
        <taxon>Sphingomonadales</taxon>
        <taxon>Sphingomonadaceae</taxon>
        <taxon>Novosphingobium</taxon>
    </lineage>
</organism>
<evidence type="ECO:0000313" key="3">
    <source>
        <dbReference type="Proteomes" id="UP000024329"/>
    </source>
</evidence>
<comment type="caution">
    <text evidence="2">The sequence shown here is derived from an EMBL/GenBank/DDBJ whole genome shotgun (WGS) entry which is preliminary data.</text>
</comment>
<gene>
    <name evidence="2" type="ORF">BV97_05734</name>
</gene>
<dbReference type="EMBL" id="JFYZ01000093">
    <property type="protein sequence ID" value="EZP67195.1"/>
    <property type="molecule type" value="Genomic_DNA"/>
</dbReference>
<keyword evidence="1" id="KW-0472">Membrane</keyword>
<accession>A0A031J3C0</accession>
<reference evidence="2 3" key="1">
    <citation type="submission" date="2014-03" db="EMBL/GenBank/DDBJ databases">
        <title>Whole genome sequence of Novosphingobium resinovorum KF1.</title>
        <authorList>
            <person name="Gan H.M."/>
            <person name="Gan H.Y."/>
            <person name="Chew T.H."/>
            <person name="Savka M.A."/>
        </authorList>
    </citation>
    <scope>NUCLEOTIDE SEQUENCE [LARGE SCALE GENOMIC DNA]</scope>
    <source>
        <strain evidence="2 3">KF1</strain>
    </source>
</reference>
<keyword evidence="1" id="KW-1133">Transmembrane helix</keyword>
<dbReference type="eggNOG" id="COG3464">
    <property type="taxonomic scope" value="Bacteria"/>
</dbReference>
<protein>
    <submittedName>
        <fullName evidence="2">Putative transposase</fullName>
    </submittedName>
</protein>
<keyword evidence="1" id="KW-0812">Transmembrane</keyword>
<name>A0A031J3C0_9SPHN</name>
<proteinExistence type="predicted"/>
<evidence type="ECO:0000256" key="1">
    <source>
        <dbReference type="SAM" id="Phobius"/>
    </source>
</evidence>
<dbReference type="AlphaFoldDB" id="A0A031J3C0"/>
<evidence type="ECO:0000313" key="2">
    <source>
        <dbReference type="EMBL" id="EZP67195.1"/>
    </source>
</evidence>
<dbReference type="PATRIC" id="fig|158500.4.peg.5811"/>